<gene>
    <name evidence="2" type="ORF">AM588_10003544</name>
</gene>
<dbReference type="AlphaFoldDB" id="A0A0W8D736"/>
<reference evidence="2 3" key="1">
    <citation type="submission" date="2015-11" db="EMBL/GenBank/DDBJ databases">
        <title>Genomes and virulence difference between two physiological races of Phytophthora nicotianae.</title>
        <authorList>
            <person name="Liu H."/>
            <person name="Ma X."/>
            <person name="Yu H."/>
            <person name="Fang D."/>
            <person name="Li Y."/>
            <person name="Wang X."/>
            <person name="Wang W."/>
            <person name="Dong Y."/>
            <person name="Xiao B."/>
        </authorList>
    </citation>
    <scope>NUCLEOTIDE SEQUENCE [LARGE SCALE GENOMIC DNA]</scope>
    <source>
        <strain evidence="3">race 1</strain>
    </source>
</reference>
<comment type="caution">
    <text evidence="2">The sequence shown here is derived from an EMBL/GenBank/DDBJ whole genome shotgun (WGS) entry which is preliminary data.</text>
</comment>
<dbReference type="Proteomes" id="UP000054636">
    <property type="component" value="Unassembled WGS sequence"/>
</dbReference>
<evidence type="ECO:0000313" key="3">
    <source>
        <dbReference type="Proteomes" id="UP000054636"/>
    </source>
</evidence>
<feature type="region of interest" description="Disordered" evidence="1">
    <location>
        <begin position="1"/>
        <end position="35"/>
    </location>
</feature>
<sequence length="181" mass="22374">MEQRAVERKQRREELKRRYEELEKKKRKEQEEQRAAPANGLFALERWQEFVQICLKAHRRHERARLEEAARRYARSLQRRALGGLVRYHHKIQARALSLHRQHRWNTLQRSWIHWSKSFAKELAHQQKVVFSAMTKMQQAKLRRICAQWRKVTSETKLQKEFEREKQQLWRKVRGWLDEDK</sequence>
<name>A0A0W8D736_PHYNI</name>
<accession>A0A0W8D736</accession>
<feature type="compositionally biased region" description="Basic and acidic residues" evidence="1">
    <location>
        <begin position="1"/>
        <end position="34"/>
    </location>
</feature>
<protein>
    <submittedName>
        <fullName evidence="2">Uncharacterized protein</fullName>
    </submittedName>
</protein>
<evidence type="ECO:0000256" key="1">
    <source>
        <dbReference type="SAM" id="MobiDB-lite"/>
    </source>
</evidence>
<organism evidence="2 3">
    <name type="scientific">Phytophthora nicotianae</name>
    <name type="common">Potato buckeye rot agent</name>
    <name type="synonym">Phytophthora parasitica</name>
    <dbReference type="NCBI Taxonomy" id="4792"/>
    <lineage>
        <taxon>Eukaryota</taxon>
        <taxon>Sar</taxon>
        <taxon>Stramenopiles</taxon>
        <taxon>Oomycota</taxon>
        <taxon>Peronosporomycetes</taxon>
        <taxon>Peronosporales</taxon>
        <taxon>Peronosporaceae</taxon>
        <taxon>Phytophthora</taxon>
    </lineage>
</organism>
<evidence type="ECO:0000313" key="2">
    <source>
        <dbReference type="EMBL" id="KUF92212.1"/>
    </source>
</evidence>
<proteinExistence type="predicted"/>
<dbReference type="EMBL" id="LNFP01000493">
    <property type="protein sequence ID" value="KUF92212.1"/>
    <property type="molecule type" value="Genomic_DNA"/>
</dbReference>